<accession>A0A5N4C452</accession>
<dbReference type="EMBL" id="JWIN03000037">
    <property type="protein sequence ID" value="KAB1253617.1"/>
    <property type="molecule type" value="Genomic_DNA"/>
</dbReference>
<name>A0A5N4C452_CAMDR</name>
<dbReference type="PANTHER" id="PTHR21512:SF5">
    <property type="entry name" value="TRAFFICKING PROTEIN PARTICLE COMPLEX SUBUNIT 9"/>
    <property type="match status" value="1"/>
</dbReference>
<sequence length="171" mass="19746">MSIADYVQCAEDHQTLPMVVQHVGIISEENLLCIYKQISSVSQVRLYGSQQVLCIHYRHHYPPKNEWGDFQTHHSVMGFVTITDHLPKDWLQIEELPGELAEQLHTDVAFYPSYEDCGAVEKRIEDFIESLFIVLESEHLDRATNKFGDKIPLLCIPFEMRDLVGLDTDSR</sequence>
<reference evidence="1 2" key="1">
    <citation type="journal article" date="2019" name="Mol. Ecol. Resour.">
        <title>Improving Illumina assemblies with Hi-C and long reads: an example with the North African dromedary.</title>
        <authorList>
            <person name="Elbers J.P."/>
            <person name="Rogers M.F."/>
            <person name="Perelman P.L."/>
            <person name="Proskuryakova A.A."/>
            <person name="Serdyukova N.A."/>
            <person name="Johnson W.E."/>
            <person name="Horin P."/>
            <person name="Corander J."/>
            <person name="Murphy D."/>
            <person name="Burger P.A."/>
        </authorList>
    </citation>
    <scope>NUCLEOTIDE SEQUENCE [LARGE SCALE GENOMIC DNA]</scope>
    <source>
        <strain evidence="1">Drom800</strain>
        <tissue evidence="1">Blood</tissue>
    </source>
</reference>
<comment type="caution">
    <text evidence="1">The sequence shown here is derived from an EMBL/GenBank/DDBJ whole genome shotgun (WGS) entry which is preliminary data.</text>
</comment>
<dbReference type="Proteomes" id="UP000299084">
    <property type="component" value="Unassembled WGS sequence"/>
</dbReference>
<organism evidence="1 2">
    <name type="scientific">Camelus dromedarius</name>
    <name type="common">Dromedary</name>
    <name type="synonym">Arabian camel</name>
    <dbReference type="NCBI Taxonomy" id="9838"/>
    <lineage>
        <taxon>Eukaryota</taxon>
        <taxon>Metazoa</taxon>
        <taxon>Chordata</taxon>
        <taxon>Craniata</taxon>
        <taxon>Vertebrata</taxon>
        <taxon>Euteleostomi</taxon>
        <taxon>Mammalia</taxon>
        <taxon>Eutheria</taxon>
        <taxon>Laurasiatheria</taxon>
        <taxon>Artiodactyla</taxon>
        <taxon>Tylopoda</taxon>
        <taxon>Camelidae</taxon>
        <taxon>Camelus</taxon>
    </lineage>
</organism>
<keyword evidence="2" id="KW-1185">Reference proteome</keyword>
<evidence type="ECO:0000313" key="1">
    <source>
        <dbReference type="EMBL" id="KAB1253617.1"/>
    </source>
</evidence>
<proteinExistence type="predicted"/>
<dbReference type="AlphaFoldDB" id="A0A5N4C452"/>
<dbReference type="GO" id="GO:0005802">
    <property type="term" value="C:trans-Golgi network"/>
    <property type="evidence" value="ECO:0007669"/>
    <property type="project" value="TreeGrafter"/>
</dbReference>
<protein>
    <submittedName>
        <fullName evidence="1">Trafficking protein particle complex subunit 9</fullName>
    </submittedName>
</protein>
<evidence type="ECO:0000313" key="2">
    <source>
        <dbReference type="Proteomes" id="UP000299084"/>
    </source>
</evidence>
<gene>
    <name evidence="1" type="ORF">Cadr_000003250</name>
</gene>
<dbReference type="PANTHER" id="PTHR21512">
    <property type="entry name" value="TRAFFICKING PROTEIN PARTICLE COMPLEX SUBUNIT 9"/>
    <property type="match status" value="1"/>
</dbReference>
<dbReference type="InterPro" id="IPR013935">
    <property type="entry name" value="Trs120_TRAPPC9"/>
</dbReference>